<dbReference type="PROSITE" id="PS50016">
    <property type="entry name" value="ZF_PHD_2"/>
    <property type="match status" value="1"/>
</dbReference>
<evidence type="ECO:0000256" key="1">
    <source>
        <dbReference type="ARBA" id="ARBA00022723"/>
    </source>
</evidence>
<dbReference type="Pfam" id="PF00439">
    <property type="entry name" value="Bromodomain"/>
    <property type="match status" value="1"/>
</dbReference>
<evidence type="ECO:0000259" key="10">
    <source>
        <dbReference type="PROSITE" id="PS50016"/>
    </source>
</evidence>
<feature type="region of interest" description="Disordered" evidence="8">
    <location>
        <begin position="675"/>
        <end position="767"/>
    </location>
</feature>
<dbReference type="GO" id="GO:0006357">
    <property type="term" value="P:regulation of transcription by RNA polymerase II"/>
    <property type="evidence" value="ECO:0007669"/>
    <property type="project" value="TreeGrafter"/>
</dbReference>
<dbReference type="InterPro" id="IPR034732">
    <property type="entry name" value="EPHD"/>
</dbReference>
<dbReference type="Pfam" id="PF13832">
    <property type="entry name" value="zf-HC5HC2H_2"/>
    <property type="match status" value="1"/>
</dbReference>
<evidence type="ECO:0000313" key="12">
    <source>
        <dbReference type="EMBL" id="CAJ0571411.1"/>
    </source>
</evidence>
<dbReference type="PROSITE" id="PS01359">
    <property type="entry name" value="ZF_PHD_1"/>
    <property type="match status" value="1"/>
</dbReference>
<evidence type="ECO:0000256" key="6">
    <source>
        <dbReference type="PROSITE-ProRule" id="PRU00035"/>
    </source>
</evidence>
<reference evidence="12" key="1">
    <citation type="submission" date="2023-06" db="EMBL/GenBank/DDBJ databases">
        <authorList>
            <person name="Delattre M."/>
        </authorList>
    </citation>
    <scope>NUCLEOTIDE SEQUENCE</scope>
    <source>
        <strain evidence="12">AF72</strain>
    </source>
</reference>
<dbReference type="SUPFAM" id="SSF57903">
    <property type="entry name" value="FYVE/PHD zinc finger"/>
    <property type="match status" value="1"/>
</dbReference>
<dbReference type="InterPro" id="IPR013083">
    <property type="entry name" value="Znf_RING/FYVE/PHD"/>
</dbReference>
<dbReference type="EMBL" id="CATQJA010002562">
    <property type="protein sequence ID" value="CAJ0571411.1"/>
    <property type="molecule type" value="Genomic_DNA"/>
</dbReference>
<feature type="domain" description="Bromo" evidence="9">
    <location>
        <begin position="504"/>
        <end position="573"/>
    </location>
</feature>
<dbReference type="PRINTS" id="PR00503">
    <property type="entry name" value="BROMODOMAIN"/>
</dbReference>
<dbReference type="GO" id="GO:0008270">
    <property type="term" value="F:zinc ion binding"/>
    <property type="evidence" value="ECO:0007669"/>
    <property type="project" value="UniProtKB-KW"/>
</dbReference>
<keyword evidence="3 7" id="KW-0863">Zinc-finger</keyword>
<feature type="compositionally biased region" description="Polar residues" evidence="8">
    <location>
        <begin position="690"/>
        <end position="700"/>
    </location>
</feature>
<dbReference type="InterPro" id="IPR019786">
    <property type="entry name" value="Zinc_finger_PHD-type_CS"/>
</dbReference>
<dbReference type="InterPro" id="IPR001965">
    <property type="entry name" value="Znf_PHD"/>
</dbReference>
<dbReference type="InterPro" id="IPR019787">
    <property type="entry name" value="Znf_PHD-finger"/>
</dbReference>
<dbReference type="Proteomes" id="UP001177023">
    <property type="component" value="Unassembled WGS sequence"/>
</dbReference>
<evidence type="ECO:0000259" key="11">
    <source>
        <dbReference type="PROSITE" id="PS51805"/>
    </source>
</evidence>
<dbReference type="AlphaFoldDB" id="A0AA36CLP9"/>
<keyword evidence="1" id="KW-0479">Metal-binding</keyword>
<comment type="caution">
    <text evidence="12">The sequence shown here is derived from an EMBL/GenBank/DDBJ whole genome shotgun (WGS) entry which is preliminary data.</text>
</comment>
<evidence type="ECO:0000256" key="7">
    <source>
        <dbReference type="PROSITE-ProRule" id="PRU00146"/>
    </source>
</evidence>
<dbReference type="PROSITE" id="PS50014">
    <property type="entry name" value="BROMODOMAIN_2"/>
    <property type="match status" value="1"/>
</dbReference>
<keyword evidence="2" id="KW-0677">Repeat</keyword>
<feature type="domain" description="PHD-type" evidence="11">
    <location>
        <begin position="212"/>
        <end position="331"/>
    </location>
</feature>
<dbReference type="Pfam" id="PF13831">
    <property type="entry name" value="PHD_2"/>
    <property type="match status" value="1"/>
</dbReference>
<dbReference type="InterPro" id="IPR001487">
    <property type="entry name" value="Bromodomain"/>
</dbReference>
<evidence type="ECO:0000256" key="8">
    <source>
        <dbReference type="SAM" id="MobiDB-lite"/>
    </source>
</evidence>
<dbReference type="SUPFAM" id="SSF47370">
    <property type="entry name" value="Bromodomain"/>
    <property type="match status" value="1"/>
</dbReference>
<dbReference type="PROSITE" id="PS51805">
    <property type="entry name" value="EPHD"/>
    <property type="match status" value="1"/>
</dbReference>
<dbReference type="InterPro" id="IPR036427">
    <property type="entry name" value="Bromodomain-like_sf"/>
</dbReference>
<dbReference type="PANTHER" id="PTHR13793:SF107">
    <property type="entry name" value="BROMODOMAIN-CONTAINING PROTEIN HOMOLOG"/>
    <property type="match status" value="1"/>
</dbReference>
<evidence type="ECO:0000256" key="4">
    <source>
        <dbReference type="ARBA" id="ARBA00022833"/>
    </source>
</evidence>
<keyword evidence="5 6" id="KW-0103">Bromodomain</keyword>
<feature type="non-terminal residue" evidence="12">
    <location>
        <position position="896"/>
    </location>
</feature>
<feature type="domain" description="PHD-type" evidence="10">
    <location>
        <begin position="158"/>
        <end position="208"/>
    </location>
</feature>
<name>A0AA36CLP9_9BILA</name>
<protein>
    <submittedName>
        <fullName evidence="12">Uncharacterized protein</fullName>
    </submittedName>
</protein>
<evidence type="ECO:0000256" key="3">
    <source>
        <dbReference type="ARBA" id="ARBA00022771"/>
    </source>
</evidence>
<dbReference type="Pfam" id="PF10513">
    <property type="entry name" value="EPL1"/>
    <property type="match status" value="1"/>
</dbReference>
<organism evidence="12 13">
    <name type="scientific">Mesorhabditis spiculigera</name>
    <dbReference type="NCBI Taxonomy" id="96644"/>
    <lineage>
        <taxon>Eukaryota</taxon>
        <taxon>Metazoa</taxon>
        <taxon>Ecdysozoa</taxon>
        <taxon>Nematoda</taxon>
        <taxon>Chromadorea</taxon>
        <taxon>Rhabditida</taxon>
        <taxon>Rhabditina</taxon>
        <taxon>Rhabditomorpha</taxon>
        <taxon>Rhabditoidea</taxon>
        <taxon>Rhabditidae</taxon>
        <taxon>Mesorhabditinae</taxon>
        <taxon>Mesorhabditis</taxon>
    </lineage>
</organism>
<dbReference type="Gene3D" id="1.20.920.10">
    <property type="entry name" value="Bromodomain-like"/>
    <property type="match status" value="1"/>
</dbReference>
<sequence length="896" mass="102725">MDPGLSVLADFNPVQLARSDRLIHPGYAYTVNNTGRAQGRWKECKESILTHSLDADTSKLQPPAEYKECPALPYRRRAKTEPDEYIKYAPPTAGQLDETVEYEQDGMDNLWLKAVNEGRPKKSQIDPDLFCQIIDRLEKESKFQPKKLEGYLSKCSEDDLCTVCNDAEDDDCNKILYCDMCNVAVHQECYGVPCIPEGSWMCRRCKLSPSATVKCLLCPNTGGAFKTTVDNNWAHVICAIWLNEVHFLNPIFLEPIEGHQTCLAVRSKLKCLICSRKQGACVQCSHKSCARAFHVTCAQAAGLCMNVSQYDDSDASEKVDVQRKLYCPLHEPDEQGNPKKIYARNDPHKEELLKAMEIRFRAVAKELRNKKHTFLPINVPSISQDNIDAIAKKFRAEAHMKKVVDYWYLKRKQRCGVPLIPRLQAELESRNLPTLNPMDDPSISDKLHEFRAIRSDVEKLRMLAEMCKKREAYKLEHWTATCSAFAMAFKPPSDHMEELLTAISKRDAKDVFAEPVENTVSGYRRDIPKPMDLKTMRSKLENGRYNTIDDLRNDYVLMCNNCEKFNTKYSNPYYVDYVKKYRRKCDAIFANFEERINCSDSCIKNDTEGYTKEICRMNFYEGSGSAERVKENAPIEDEPEPEETKPVVNLFLQHPKATPVLNIINRKRAAQPLLSSARRRKIEAPDPRQASITKFFTSENKPPVPGSTERMQTRNHPFESFRQNSVASPKTEAVSSAEYSTEDDTPMRKKTRPDRSRRSRIAPQPRAMNSLGLYHNDIVHVTVPGDIKQTRYYFTKKKSCYKDRTFIGRYLDECNALADPSVPPIAKEKLRKGGRPAGEYLYILPFTDQQAGEWQPHSRIRLYNFDNAPPVPRHNKQLRLATEFRNRIQSQALAAK</sequence>
<gene>
    <name evidence="12" type="ORF">MSPICULIGERA_LOCUS9818</name>
</gene>
<dbReference type="SMART" id="SM00249">
    <property type="entry name" value="PHD"/>
    <property type="match status" value="2"/>
</dbReference>
<feature type="compositionally biased region" description="Polar residues" evidence="8">
    <location>
        <begin position="721"/>
        <end position="739"/>
    </location>
</feature>
<dbReference type="SMART" id="SM00297">
    <property type="entry name" value="BROMO"/>
    <property type="match status" value="1"/>
</dbReference>
<evidence type="ECO:0000313" key="13">
    <source>
        <dbReference type="Proteomes" id="UP001177023"/>
    </source>
</evidence>
<dbReference type="InterPro" id="IPR011011">
    <property type="entry name" value="Znf_FYVE_PHD"/>
</dbReference>
<evidence type="ECO:0000259" key="9">
    <source>
        <dbReference type="PROSITE" id="PS50014"/>
    </source>
</evidence>
<feature type="compositionally biased region" description="Basic residues" evidence="8">
    <location>
        <begin position="748"/>
        <end position="760"/>
    </location>
</feature>
<dbReference type="Gene3D" id="3.30.40.10">
    <property type="entry name" value="Zinc/RING finger domain, C3HC4 (zinc finger)"/>
    <property type="match status" value="2"/>
</dbReference>
<dbReference type="InterPro" id="IPR050701">
    <property type="entry name" value="Histone_Mod_Regulator"/>
</dbReference>
<proteinExistence type="predicted"/>
<keyword evidence="13" id="KW-1185">Reference proteome</keyword>
<evidence type="ECO:0000256" key="2">
    <source>
        <dbReference type="ARBA" id="ARBA00022737"/>
    </source>
</evidence>
<dbReference type="PANTHER" id="PTHR13793">
    <property type="entry name" value="PHD FINGER PROTEINS"/>
    <property type="match status" value="1"/>
</dbReference>
<keyword evidence="4" id="KW-0862">Zinc</keyword>
<evidence type="ECO:0000256" key="5">
    <source>
        <dbReference type="ARBA" id="ARBA00023117"/>
    </source>
</evidence>
<accession>A0AA36CLP9</accession>
<dbReference type="InterPro" id="IPR019542">
    <property type="entry name" value="Enhancer_polycomb-like_N"/>
</dbReference>